<dbReference type="Gene3D" id="3.40.630.30">
    <property type="match status" value="1"/>
</dbReference>
<gene>
    <name evidence="2" type="ORF">SAMN02745110_02380</name>
</gene>
<organism evidence="2 3">
    <name type="scientific">Eubacterium ruminantium</name>
    <dbReference type="NCBI Taxonomy" id="42322"/>
    <lineage>
        <taxon>Bacteria</taxon>
        <taxon>Bacillati</taxon>
        <taxon>Bacillota</taxon>
        <taxon>Clostridia</taxon>
        <taxon>Eubacteriales</taxon>
        <taxon>Eubacteriaceae</taxon>
        <taxon>Eubacterium</taxon>
    </lineage>
</organism>
<proteinExistence type="predicted"/>
<reference evidence="2 3" key="1">
    <citation type="submission" date="2017-02" db="EMBL/GenBank/DDBJ databases">
        <authorList>
            <person name="Peterson S.W."/>
        </authorList>
    </citation>
    <scope>NUCLEOTIDE SEQUENCE [LARGE SCALE GENOMIC DNA]</scope>
    <source>
        <strain evidence="2 3">ATCC 17233</strain>
    </source>
</reference>
<evidence type="ECO:0000313" key="3">
    <source>
        <dbReference type="Proteomes" id="UP000189857"/>
    </source>
</evidence>
<evidence type="ECO:0000313" key="2">
    <source>
        <dbReference type="EMBL" id="SKA02860.1"/>
    </source>
</evidence>
<dbReference type="CDD" id="cd04301">
    <property type="entry name" value="NAT_SF"/>
    <property type="match status" value="1"/>
</dbReference>
<evidence type="ECO:0000259" key="1">
    <source>
        <dbReference type="PROSITE" id="PS51186"/>
    </source>
</evidence>
<dbReference type="OrthoDB" id="9797989at2"/>
<protein>
    <submittedName>
        <fullName evidence="2">Predicted acetyltransferase</fullName>
    </submittedName>
</protein>
<dbReference type="RefSeq" id="WP_090168711.1">
    <property type="nucleotide sequence ID" value="NZ_FMTO01000019.1"/>
</dbReference>
<dbReference type="GO" id="GO:0016747">
    <property type="term" value="F:acyltransferase activity, transferring groups other than amino-acyl groups"/>
    <property type="evidence" value="ECO:0007669"/>
    <property type="project" value="InterPro"/>
</dbReference>
<feature type="domain" description="N-acetyltransferase" evidence="1">
    <location>
        <begin position="2"/>
        <end position="171"/>
    </location>
</feature>
<accession>A0A1T4QGE2</accession>
<dbReference type="PROSITE" id="PS51186">
    <property type="entry name" value="GNAT"/>
    <property type="match status" value="1"/>
</dbReference>
<dbReference type="SUPFAM" id="SSF55729">
    <property type="entry name" value="Acyl-CoA N-acyltransferases (Nat)"/>
    <property type="match status" value="1"/>
</dbReference>
<dbReference type="AlphaFoldDB" id="A0A1T4QGE2"/>
<keyword evidence="3" id="KW-1185">Reference proteome</keyword>
<keyword evidence="2" id="KW-0808">Transferase</keyword>
<sequence length="171" mass="19812">MITLKRPTKEYEEQAIAFKKEFFDNGELTINGSELLDQMDSYDEWLKSVTDNMSPETVNPSWVVTDTYFAFDDNEKIVGIIDLRYELNDFLKDFGNSGYSVRPSERKKGYATEMLRLIMQRAAEIGMDRLQLSVERSNEPSIKTIVKNGGKYERSFTFEGEEADVYIIKLI</sequence>
<dbReference type="Proteomes" id="UP000189857">
    <property type="component" value="Unassembled WGS sequence"/>
</dbReference>
<name>A0A1T4QGE2_9FIRM</name>
<dbReference type="InterPro" id="IPR016181">
    <property type="entry name" value="Acyl_CoA_acyltransferase"/>
</dbReference>
<dbReference type="Pfam" id="PF13302">
    <property type="entry name" value="Acetyltransf_3"/>
    <property type="match status" value="1"/>
</dbReference>
<dbReference type="InterPro" id="IPR000182">
    <property type="entry name" value="GNAT_dom"/>
</dbReference>
<dbReference type="PANTHER" id="PTHR39173:SF1">
    <property type="entry name" value="ACETYLTRANSFERASE"/>
    <property type="match status" value="1"/>
</dbReference>
<dbReference type="EMBL" id="FUXA01000020">
    <property type="protein sequence ID" value="SKA02860.1"/>
    <property type="molecule type" value="Genomic_DNA"/>
</dbReference>
<dbReference type="PANTHER" id="PTHR39173">
    <property type="entry name" value="ACETYLTRANSFERASE"/>
    <property type="match status" value="1"/>
</dbReference>